<feature type="non-terminal residue" evidence="1">
    <location>
        <position position="20"/>
    </location>
</feature>
<evidence type="ECO:0000313" key="2">
    <source>
        <dbReference type="Proteomes" id="UP000887013"/>
    </source>
</evidence>
<dbReference type="EMBL" id="BMAW01008577">
    <property type="protein sequence ID" value="GFT09185.1"/>
    <property type="molecule type" value="Genomic_DNA"/>
</dbReference>
<organism evidence="1 2">
    <name type="scientific">Nephila pilipes</name>
    <name type="common">Giant wood spider</name>
    <name type="synonym">Nephila maculata</name>
    <dbReference type="NCBI Taxonomy" id="299642"/>
    <lineage>
        <taxon>Eukaryota</taxon>
        <taxon>Metazoa</taxon>
        <taxon>Ecdysozoa</taxon>
        <taxon>Arthropoda</taxon>
        <taxon>Chelicerata</taxon>
        <taxon>Arachnida</taxon>
        <taxon>Araneae</taxon>
        <taxon>Araneomorphae</taxon>
        <taxon>Entelegynae</taxon>
        <taxon>Araneoidea</taxon>
        <taxon>Nephilidae</taxon>
        <taxon>Nephila</taxon>
    </lineage>
</organism>
<gene>
    <name evidence="1" type="ORF">NPIL_32411</name>
</gene>
<keyword evidence="2" id="KW-1185">Reference proteome</keyword>
<reference evidence="1" key="1">
    <citation type="submission" date="2020-08" db="EMBL/GenBank/DDBJ databases">
        <title>Multicomponent nature underlies the extraordinary mechanical properties of spider dragline silk.</title>
        <authorList>
            <person name="Kono N."/>
            <person name="Nakamura H."/>
            <person name="Mori M."/>
            <person name="Yoshida Y."/>
            <person name="Ohtoshi R."/>
            <person name="Malay A.D."/>
            <person name="Moran D.A.P."/>
            <person name="Tomita M."/>
            <person name="Numata K."/>
            <person name="Arakawa K."/>
        </authorList>
    </citation>
    <scope>NUCLEOTIDE SEQUENCE</scope>
</reference>
<name>A0A8X6NEF8_NEPPI</name>
<dbReference type="Proteomes" id="UP000887013">
    <property type="component" value="Unassembled WGS sequence"/>
</dbReference>
<accession>A0A8X6NEF8</accession>
<sequence>MTKTLRRTSADGLLNDYDVK</sequence>
<protein>
    <submittedName>
        <fullName evidence="1">Uncharacterized protein</fullName>
    </submittedName>
</protein>
<dbReference type="AlphaFoldDB" id="A0A8X6NEF8"/>
<evidence type="ECO:0000313" key="1">
    <source>
        <dbReference type="EMBL" id="GFT09185.1"/>
    </source>
</evidence>
<proteinExistence type="predicted"/>
<comment type="caution">
    <text evidence="1">The sequence shown here is derived from an EMBL/GenBank/DDBJ whole genome shotgun (WGS) entry which is preliminary data.</text>
</comment>